<organism evidence="2 4">
    <name type="scientific">Gibberella zeae (strain ATCC MYA-4620 / CBS 123657 / FGSC 9075 / NRRL 31084 / PH-1)</name>
    <name type="common">Wheat head blight fungus</name>
    <name type="synonym">Fusarium graminearum</name>
    <dbReference type="NCBI Taxonomy" id="229533"/>
    <lineage>
        <taxon>Eukaryota</taxon>
        <taxon>Fungi</taxon>
        <taxon>Dikarya</taxon>
        <taxon>Ascomycota</taxon>
        <taxon>Pezizomycotina</taxon>
        <taxon>Sordariomycetes</taxon>
        <taxon>Hypocreomycetidae</taxon>
        <taxon>Hypocreales</taxon>
        <taxon>Nectriaceae</taxon>
        <taxon>Fusarium</taxon>
    </lineage>
</organism>
<evidence type="ECO:0000313" key="4">
    <source>
        <dbReference type="Proteomes" id="UP000070720"/>
    </source>
</evidence>
<dbReference type="AlphaFoldDB" id="A0A098E0B7"/>
<protein>
    <submittedName>
        <fullName evidence="2">Chromosome 3, complete genome</fullName>
    </submittedName>
</protein>
<dbReference type="EnsemblFungi" id="CEF87052">
    <property type="protein sequence ID" value="CEF87052"/>
    <property type="gene ID" value="FGRRES_11253_M"/>
</dbReference>
<reference evidence="3 4" key="1">
    <citation type="journal article" date="2007" name="Science">
        <title>The Fusarium graminearum genome reveals a link between localized polymorphism and pathogen specialization.</title>
        <authorList>
            <person name="Cuomo C.A."/>
            <person name="Gueldener U."/>
            <person name="Xu J.-R."/>
            <person name="Trail F."/>
            <person name="Turgeon B.G."/>
            <person name="Di Pietro A."/>
            <person name="Walton J.D."/>
            <person name="Ma L.-J."/>
            <person name="Baker S.E."/>
            <person name="Rep M."/>
            <person name="Adam G."/>
            <person name="Antoniw J."/>
            <person name="Baldwin T."/>
            <person name="Calvo S.E."/>
            <person name="Chang Y.-L."/>
            <person name="DeCaprio D."/>
            <person name="Gale L.R."/>
            <person name="Gnerre S."/>
            <person name="Goswami R.S."/>
            <person name="Hammond-Kosack K."/>
            <person name="Harris L.J."/>
            <person name="Hilburn K."/>
            <person name="Kennell J.C."/>
            <person name="Kroken S."/>
            <person name="Magnuson J.K."/>
            <person name="Mannhaupt G."/>
            <person name="Mauceli E.W."/>
            <person name="Mewes H.-W."/>
            <person name="Mitterbauer R."/>
            <person name="Muehlbauer G."/>
            <person name="Muensterkoetter M."/>
            <person name="Nelson D."/>
            <person name="O'Donnell K."/>
            <person name="Ouellet T."/>
            <person name="Qi W."/>
            <person name="Quesneville H."/>
            <person name="Roncero M.I.G."/>
            <person name="Seong K.-Y."/>
            <person name="Tetko I.V."/>
            <person name="Urban M."/>
            <person name="Waalwijk C."/>
            <person name="Ward T.J."/>
            <person name="Yao J."/>
            <person name="Birren B.W."/>
            <person name="Kistler H.C."/>
        </authorList>
    </citation>
    <scope>NUCLEOTIDE SEQUENCE [LARGE SCALE GENOMIC DNA]</scope>
    <source>
        <strain evidence="4">ATCC MYA-4620 / CBS 123657 / FGSC 9075 / NRRL 31084 / PH-1</strain>
        <strain evidence="3">PH-1 / ATCC MYA-4620 / FGSC 9075 / NRRL 31084</strain>
    </source>
</reference>
<accession>A0A098E0B7</accession>
<sequence length="247" mass="27832">MSSYTSNDIAQLGNQFEDLNIDTSVEALEILISSPESTSQREATSSPVSDQAHYDENGQPIPSPPMSADSPMNSKNPHPSLSILTSFLQEAITDCLKPGSCFERSIMRRDTFFTYEMDRSFEGVIQHRFDSWRWIPDVSDDLLHEYADNWIYPGDVEVISVKNDVIQSRIKRKEPVFEHPDNVGHVSPIGSNIKLDLSEPENAGWRVLVWRVRGAGEGPYMDRHGRVVANPGVHLYQRVSELRDGAT</sequence>
<dbReference type="VEuPathDB" id="FungiDB:FGRAMPH1_01G21613"/>
<gene>
    <name evidence="3" type="primary">FG11253.1</name>
    <name evidence="2" type="ORF">FGRAMPH1_01T21613</name>
</gene>
<evidence type="ECO:0000313" key="3">
    <source>
        <dbReference type="EnsemblFungi" id="CEF87052"/>
    </source>
</evidence>
<dbReference type="Proteomes" id="UP000070720">
    <property type="component" value="Chromosome 3"/>
</dbReference>
<feature type="compositionally biased region" description="Polar residues" evidence="1">
    <location>
        <begin position="34"/>
        <end position="49"/>
    </location>
</feature>
<reference evidence="2 4" key="3">
    <citation type="journal article" date="2015" name="BMC Genomics">
        <title>The completed genome sequence of the pathogenic ascomycete fungus Fusarium graminearum.</title>
        <authorList>
            <person name="King R."/>
            <person name="Urban M."/>
            <person name="Hammond-Kosack M.C."/>
            <person name="Hassani-Pak K."/>
            <person name="Hammond-Kosack K.E."/>
        </authorList>
    </citation>
    <scope>NUCLEOTIDE SEQUENCE [LARGE SCALE GENOMIC DNA]</scope>
    <source>
        <strain evidence="4">ATCC MYA-4620 / CBS 123657 / FGSC 9075 / NRRL 31084 / PH-1</strain>
        <strain evidence="2">PH-1</strain>
    </source>
</reference>
<dbReference type="InParanoid" id="A0A098E0B7"/>
<proteinExistence type="predicted"/>
<reference evidence="3" key="4">
    <citation type="submission" date="2017-01" db="UniProtKB">
        <authorList>
            <consortium name="EnsemblFungi"/>
        </authorList>
    </citation>
    <scope>IDENTIFICATION</scope>
    <source>
        <strain evidence="3">PH-1 / ATCC MYA-4620 / FGSC 9075 / NRRL 31084</strain>
    </source>
</reference>
<accession>A0A0E0SKT9</accession>
<dbReference type="EMBL" id="HG970334">
    <property type="protein sequence ID" value="CEF87052.1"/>
    <property type="molecule type" value="Genomic_DNA"/>
</dbReference>
<dbReference type="eggNOG" id="ENOG502TCI3">
    <property type="taxonomic scope" value="Eukaryota"/>
</dbReference>
<evidence type="ECO:0000313" key="2">
    <source>
        <dbReference type="EMBL" id="CEF87052.1"/>
    </source>
</evidence>
<evidence type="ECO:0000256" key="1">
    <source>
        <dbReference type="SAM" id="MobiDB-lite"/>
    </source>
</evidence>
<reference evidence="3 4" key="2">
    <citation type="journal article" date="2010" name="Nature">
        <title>Comparative genomics reveals mobile pathogenicity chromosomes in Fusarium.</title>
        <authorList>
            <person name="Ma L.J."/>
            <person name="van der Does H.C."/>
            <person name="Borkovich K.A."/>
            <person name="Coleman J.J."/>
            <person name="Daboussi M.J."/>
            <person name="Di Pietro A."/>
            <person name="Dufresne M."/>
            <person name="Freitag M."/>
            <person name="Grabherr M."/>
            <person name="Henrissat B."/>
            <person name="Houterman P.M."/>
            <person name="Kang S."/>
            <person name="Shim W.B."/>
            <person name="Woloshuk C."/>
            <person name="Xie X."/>
            <person name="Xu J.R."/>
            <person name="Antoniw J."/>
            <person name="Baker S.E."/>
            <person name="Bluhm B.H."/>
            <person name="Breakspear A."/>
            <person name="Brown D.W."/>
            <person name="Butchko R.A."/>
            <person name="Chapman S."/>
            <person name="Coulson R."/>
            <person name="Coutinho P.M."/>
            <person name="Danchin E.G."/>
            <person name="Diener A."/>
            <person name="Gale L.R."/>
            <person name="Gardiner D.M."/>
            <person name="Goff S."/>
            <person name="Hammond-Kosack K.E."/>
            <person name="Hilburn K."/>
            <person name="Hua-Van A."/>
            <person name="Jonkers W."/>
            <person name="Kazan K."/>
            <person name="Kodira C.D."/>
            <person name="Koehrsen M."/>
            <person name="Kumar L."/>
            <person name="Lee Y.H."/>
            <person name="Li L."/>
            <person name="Manners J.M."/>
            <person name="Miranda-Saavedra D."/>
            <person name="Mukherjee M."/>
            <person name="Park G."/>
            <person name="Park J."/>
            <person name="Park S.Y."/>
            <person name="Proctor R.H."/>
            <person name="Regev A."/>
            <person name="Ruiz-Roldan M.C."/>
            <person name="Sain D."/>
            <person name="Sakthikumar S."/>
            <person name="Sykes S."/>
            <person name="Schwartz D.C."/>
            <person name="Turgeon B.G."/>
            <person name="Wapinski I."/>
            <person name="Yoder O."/>
            <person name="Young S."/>
            <person name="Zeng Q."/>
            <person name="Zhou S."/>
            <person name="Galagan J."/>
            <person name="Cuomo C.A."/>
            <person name="Kistler H.C."/>
            <person name="Rep M."/>
        </authorList>
    </citation>
    <scope>GENOME REANNOTATION</scope>
    <source>
        <strain evidence="4">ATCC MYA-4620 / CBS 123657 / FGSC 9075 / NRRL 31084 / PH-1</strain>
        <strain evidence="3">PH-1 / ATCC MYA-4620 / FGSC 9075 / NRRL 31084</strain>
    </source>
</reference>
<keyword evidence="4" id="KW-1185">Reference proteome</keyword>
<feature type="region of interest" description="Disordered" evidence="1">
    <location>
        <begin position="33"/>
        <end position="76"/>
    </location>
</feature>
<name>A0A098E0B7_GIBZE</name>